<evidence type="ECO:0000313" key="2">
    <source>
        <dbReference type="Proteomes" id="UP000198716"/>
    </source>
</evidence>
<proteinExistence type="predicted"/>
<protein>
    <submittedName>
        <fullName evidence="1">Uncharacterized protein</fullName>
    </submittedName>
</protein>
<reference evidence="2" key="1">
    <citation type="submission" date="2016-10" db="EMBL/GenBank/DDBJ databases">
        <authorList>
            <person name="Varghese N."/>
            <person name="Submissions S."/>
        </authorList>
    </citation>
    <scope>NUCLEOTIDE SEQUENCE [LARGE SCALE GENOMIC DNA]</scope>
    <source>
        <strain evidence="2">DSM 45004</strain>
    </source>
</reference>
<dbReference type="SUPFAM" id="SSF102405">
    <property type="entry name" value="MCP/YpsA-like"/>
    <property type="match status" value="1"/>
</dbReference>
<dbReference type="EMBL" id="FOMZ01000005">
    <property type="protein sequence ID" value="SFD93281.1"/>
    <property type="molecule type" value="Genomic_DNA"/>
</dbReference>
<dbReference type="RefSeq" id="WP_092926287.1">
    <property type="nucleotide sequence ID" value="NZ_FOMZ01000005.1"/>
</dbReference>
<keyword evidence="2" id="KW-1185">Reference proteome</keyword>
<accession>A0A1I1WE23</accession>
<gene>
    <name evidence="1" type="ORF">SAMN04487819_105185</name>
</gene>
<dbReference type="InterPro" id="IPR010697">
    <property type="entry name" value="YspA"/>
</dbReference>
<name>A0A1I1WE23_9ACTN</name>
<sequence>MTKLAITGHRGLPGDTERLVDTALRDEIASAPEVVGLSCLADGADSLFARAVLDHGGKLVVIVPAAQYREGLPTEHHPIYDALMARASDVVRLNHVESTSRSHMDASLEMIDRADRLIAVWDGEPARGYGGTADIVAAAEDRALPTTVIWPEGARRD</sequence>
<dbReference type="PANTHER" id="PTHR38440:SF1">
    <property type="entry name" value="UPF0398 PROTEIN SPR0331"/>
    <property type="match status" value="1"/>
</dbReference>
<dbReference type="Gene3D" id="3.40.50.450">
    <property type="match status" value="1"/>
</dbReference>
<dbReference type="PANTHER" id="PTHR38440">
    <property type="entry name" value="UPF0398 PROTEIN YPSA"/>
    <property type="match status" value="1"/>
</dbReference>
<organism evidence="1 2">
    <name type="scientific">Actinopolyspora alba</name>
    <dbReference type="NCBI Taxonomy" id="673379"/>
    <lineage>
        <taxon>Bacteria</taxon>
        <taxon>Bacillati</taxon>
        <taxon>Actinomycetota</taxon>
        <taxon>Actinomycetes</taxon>
        <taxon>Actinopolysporales</taxon>
        <taxon>Actinopolysporaceae</taxon>
        <taxon>Actinopolyspora</taxon>
        <taxon>Actinopolyspora alba group</taxon>
    </lineage>
</organism>
<dbReference type="AlphaFoldDB" id="A0A1I1WE23"/>
<dbReference type="Proteomes" id="UP000198716">
    <property type="component" value="Unassembled WGS sequence"/>
</dbReference>
<evidence type="ECO:0000313" key="1">
    <source>
        <dbReference type="EMBL" id="SFD93281.1"/>
    </source>
</evidence>